<reference evidence="2 3" key="1">
    <citation type="submission" date="2022-05" db="EMBL/GenBank/DDBJ databases">
        <authorList>
            <consortium name="Genoscope - CEA"/>
            <person name="William W."/>
        </authorList>
    </citation>
    <scope>NUCLEOTIDE SEQUENCE [LARGE SCALE GENOMIC DNA]</scope>
</reference>
<dbReference type="Proteomes" id="UP001159427">
    <property type="component" value="Unassembled WGS sequence"/>
</dbReference>
<proteinExistence type="predicted"/>
<name>A0ABN8R8H5_9CNID</name>
<feature type="non-terminal residue" evidence="2">
    <location>
        <position position="214"/>
    </location>
</feature>
<protein>
    <recommendedName>
        <fullName evidence="1">WSC domain-containing protein</fullName>
    </recommendedName>
</protein>
<dbReference type="Pfam" id="PF01822">
    <property type="entry name" value="WSC"/>
    <property type="match status" value="1"/>
</dbReference>
<accession>A0ABN8R8H5</accession>
<dbReference type="EMBL" id="CALNXI010001720">
    <property type="protein sequence ID" value="CAH3175699.1"/>
    <property type="molecule type" value="Genomic_DNA"/>
</dbReference>
<dbReference type="InterPro" id="IPR002889">
    <property type="entry name" value="WSC_carb-bd"/>
</dbReference>
<comment type="caution">
    <text evidence="2">The sequence shown here is derived from an EMBL/GenBank/DDBJ whole genome shotgun (WGS) entry which is preliminary data.</text>
</comment>
<organism evidence="2 3">
    <name type="scientific">Porites evermanni</name>
    <dbReference type="NCBI Taxonomy" id="104178"/>
    <lineage>
        <taxon>Eukaryota</taxon>
        <taxon>Metazoa</taxon>
        <taxon>Cnidaria</taxon>
        <taxon>Anthozoa</taxon>
        <taxon>Hexacorallia</taxon>
        <taxon>Scleractinia</taxon>
        <taxon>Fungiina</taxon>
        <taxon>Poritidae</taxon>
        <taxon>Porites</taxon>
    </lineage>
</organism>
<feature type="non-terminal residue" evidence="2">
    <location>
        <position position="1"/>
    </location>
</feature>
<gene>
    <name evidence="2" type="ORF">PEVE_00010286</name>
</gene>
<evidence type="ECO:0000259" key="1">
    <source>
        <dbReference type="Pfam" id="PF01822"/>
    </source>
</evidence>
<evidence type="ECO:0000313" key="2">
    <source>
        <dbReference type="EMBL" id="CAH3175699.1"/>
    </source>
</evidence>
<keyword evidence="3" id="KW-1185">Reference proteome</keyword>
<sequence>PCIVRIHTNPFIKKMVAARRVACFTGASNLEEELDDFRSKIKSVNDTYDVVEKCAKLARAKHYKMFALGKDGLCLSGADTQNRYHISGPKGTGCKGGIGKEDSMFVYSLDPLPVLQPLGCYKDKGGDPALPINYANFRSQIKWKQLETVQQCAQVAFNKGYEYFAVQFYGECYTGNDASQTYDKHGKSDRCVEIDKTLGFRVGEADTNYVYRIN</sequence>
<evidence type="ECO:0000313" key="3">
    <source>
        <dbReference type="Proteomes" id="UP001159427"/>
    </source>
</evidence>
<feature type="domain" description="WSC" evidence="1">
    <location>
        <begin position="118"/>
        <end position="191"/>
    </location>
</feature>